<dbReference type="RefSeq" id="WP_321099849.1">
    <property type="nucleotide sequence ID" value="NZ_JAXHPL010000139.1"/>
</dbReference>
<sequence length="246" mass="29201">MEEKFTFDVVGSLNAIRKILDIAEQYKDRNDWMGELATRLIDLKLDVHSESYINSLNRNLITCRSFKGLDIERAWDGGVKGFSEKQDIHRLQRLALFLVIYEREIIFRNNQRVDQGSNFYFLDQFVRHQRDKFEDESYWCLELLDDMPTYIMQEEFHSEHALALSKVMSSTDISKVENFINTREETIAKIDTWNNEFNDKEKAVNNLKEKLETYKAGFNFVGLYQGFSQLKEHKDKELSNANIQYY</sequence>
<protein>
    <submittedName>
        <fullName evidence="2">Uncharacterized protein</fullName>
    </submittedName>
</protein>
<dbReference type="EMBL" id="JAXHPL010000139">
    <property type="protein sequence ID" value="MDY6488029.1"/>
    <property type="molecule type" value="Genomic_DNA"/>
</dbReference>
<evidence type="ECO:0000256" key="1">
    <source>
        <dbReference type="SAM" id="Coils"/>
    </source>
</evidence>
<evidence type="ECO:0000313" key="3">
    <source>
        <dbReference type="Proteomes" id="UP001278995"/>
    </source>
</evidence>
<dbReference type="AlphaFoldDB" id="A0AB35UXJ4"/>
<feature type="coiled-coil region" evidence="1">
    <location>
        <begin position="190"/>
        <end position="217"/>
    </location>
</feature>
<evidence type="ECO:0000313" key="2">
    <source>
        <dbReference type="EMBL" id="MDY6488029.1"/>
    </source>
</evidence>
<accession>A0AB35UXJ4</accession>
<organism evidence="2 3">
    <name type="scientific">Acinetobacter faecalis</name>
    <dbReference type="NCBI Taxonomy" id="2665161"/>
    <lineage>
        <taxon>Bacteria</taxon>
        <taxon>Pseudomonadati</taxon>
        <taxon>Pseudomonadota</taxon>
        <taxon>Gammaproteobacteria</taxon>
        <taxon>Moraxellales</taxon>
        <taxon>Moraxellaceae</taxon>
        <taxon>Acinetobacter</taxon>
    </lineage>
</organism>
<gene>
    <name evidence="2" type="ORF">SKM51_12665</name>
</gene>
<keyword evidence="1" id="KW-0175">Coiled coil</keyword>
<comment type="caution">
    <text evidence="2">The sequence shown here is derived from an EMBL/GenBank/DDBJ whole genome shotgun (WGS) entry which is preliminary data.</text>
</comment>
<proteinExistence type="predicted"/>
<reference evidence="2 3" key="1">
    <citation type="submission" date="2023-11" db="EMBL/GenBank/DDBJ databases">
        <title>The common occurrence of Acinetobacte faecalis in cattle feces and its emended description.</title>
        <authorList>
            <person name="Kyselkova M."/>
            <person name="Xanthopoulou K."/>
            <person name="Shestivska V."/>
            <person name="Spanelova P."/>
            <person name="Maixnerova M."/>
            <person name="Higgins P.G."/>
            <person name="Nemec A."/>
        </authorList>
    </citation>
    <scope>NUCLEOTIDE SEQUENCE [LARGE SCALE GENOMIC DNA]</scope>
    <source>
        <strain evidence="2 3">ANC 7483</strain>
    </source>
</reference>
<feature type="non-terminal residue" evidence="2">
    <location>
        <position position="246"/>
    </location>
</feature>
<dbReference type="Proteomes" id="UP001278995">
    <property type="component" value="Unassembled WGS sequence"/>
</dbReference>
<name>A0AB35UXJ4_9GAMM</name>